<dbReference type="AlphaFoldDB" id="A0A2W0F635"/>
<comment type="caution">
    <text evidence="1">The sequence shown here is derived from an EMBL/GenBank/DDBJ whole genome shotgun (WGS) entry which is preliminary data.</text>
</comment>
<accession>A0A2W0F635</accession>
<proteinExistence type="predicted"/>
<name>A0A2W0F635_PSEJE</name>
<protein>
    <submittedName>
        <fullName evidence="1">Uncharacterized protein</fullName>
    </submittedName>
</protein>
<organism evidence="1 2">
    <name type="scientific">Pseudomonas jessenii</name>
    <dbReference type="NCBI Taxonomy" id="77298"/>
    <lineage>
        <taxon>Bacteria</taxon>
        <taxon>Pseudomonadati</taxon>
        <taxon>Pseudomonadota</taxon>
        <taxon>Gammaproteobacteria</taxon>
        <taxon>Pseudomonadales</taxon>
        <taxon>Pseudomonadaceae</taxon>
        <taxon>Pseudomonas</taxon>
    </lineage>
</organism>
<evidence type="ECO:0000313" key="1">
    <source>
        <dbReference type="EMBL" id="PYY70074.1"/>
    </source>
</evidence>
<sequence>MPAMVVNDDACNLDKRGAHESIASKPAPTEGRVEPVGVGLPAMVVNDNACNLDKRSALGSIASKPAPTVWRSHHFDQDMVPCRSEPARDGR</sequence>
<reference evidence="1 2" key="1">
    <citation type="journal article" date="2018" name="Appl. Microbiol. Biotechnol.">
        <title>Characterization of the caprolactam degradation pathway in Pseudomonas jessenii using mass spectrometry-based proteomics.</title>
        <authorList>
            <person name="Otzen M."/>
            <person name="Palacio C."/>
            <person name="Janssen D.B."/>
        </authorList>
    </citation>
    <scope>NUCLEOTIDE SEQUENCE [LARGE SCALE GENOMIC DNA]</scope>
    <source>
        <strain evidence="1 2">GO3</strain>
    </source>
</reference>
<dbReference type="EMBL" id="PDLL01000135">
    <property type="protein sequence ID" value="PYY70074.1"/>
    <property type="molecule type" value="Genomic_DNA"/>
</dbReference>
<gene>
    <name evidence="1" type="ORF">CRX42_13275</name>
</gene>
<evidence type="ECO:0000313" key="2">
    <source>
        <dbReference type="Proteomes" id="UP000247437"/>
    </source>
</evidence>
<dbReference type="Proteomes" id="UP000247437">
    <property type="component" value="Unassembled WGS sequence"/>
</dbReference>